<reference evidence="2 3" key="1">
    <citation type="submission" date="2019-04" db="EMBL/GenBank/DDBJ databases">
        <title>An improved genome assembly and genetic linkage map for asparagus bean, Vigna unguiculata ssp. sesquipedialis.</title>
        <authorList>
            <person name="Xia Q."/>
            <person name="Zhang R."/>
            <person name="Dong Y."/>
        </authorList>
    </citation>
    <scope>NUCLEOTIDE SEQUENCE [LARGE SCALE GENOMIC DNA]</scope>
    <source>
        <tissue evidence="2">Leaf</tissue>
    </source>
</reference>
<name>A0A4D6NSA0_VIGUN</name>
<dbReference type="Proteomes" id="UP000501690">
    <property type="component" value="Linkage Group LG11"/>
</dbReference>
<protein>
    <submittedName>
        <fullName evidence="2">Uncharacterized protein</fullName>
    </submittedName>
</protein>
<evidence type="ECO:0000256" key="1">
    <source>
        <dbReference type="SAM" id="MobiDB-lite"/>
    </source>
</evidence>
<evidence type="ECO:0000313" key="3">
    <source>
        <dbReference type="Proteomes" id="UP000501690"/>
    </source>
</evidence>
<gene>
    <name evidence="2" type="ORF">DEO72_LG11g2144</name>
</gene>
<sequence length="58" mass="6668">MAQNENGITTVNPNRNRENKLEKKEHEWKNNLHGQNMRGLGWFRGFGMPYGLALGPTD</sequence>
<keyword evidence="3" id="KW-1185">Reference proteome</keyword>
<dbReference type="EMBL" id="CP039355">
    <property type="protein sequence ID" value="QCE15135.1"/>
    <property type="molecule type" value="Genomic_DNA"/>
</dbReference>
<accession>A0A4D6NSA0</accession>
<feature type="region of interest" description="Disordered" evidence="1">
    <location>
        <begin position="1"/>
        <end position="30"/>
    </location>
</feature>
<evidence type="ECO:0000313" key="2">
    <source>
        <dbReference type="EMBL" id="QCE15135.1"/>
    </source>
</evidence>
<feature type="compositionally biased region" description="Basic and acidic residues" evidence="1">
    <location>
        <begin position="15"/>
        <end position="30"/>
    </location>
</feature>
<feature type="compositionally biased region" description="Polar residues" evidence="1">
    <location>
        <begin position="1"/>
        <end position="14"/>
    </location>
</feature>
<organism evidence="2 3">
    <name type="scientific">Vigna unguiculata</name>
    <name type="common">Cowpea</name>
    <dbReference type="NCBI Taxonomy" id="3917"/>
    <lineage>
        <taxon>Eukaryota</taxon>
        <taxon>Viridiplantae</taxon>
        <taxon>Streptophyta</taxon>
        <taxon>Embryophyta</taxon>
        <taxon>Tracheophyta</taxon>
        <taxon>Spermatophyta</taxon>
        <taxon>Magnoliopsida</taxon>
        <taxon>eudicotyledons</taxon>
        <taxon>Gunneridae</taxon>
        <taxon>Pentapetalae</taxon>
        <taxon>rosids</taxon>
        <taxon>fabids</taxon>
        <taxon>Fabales</taxon>
        <taxon>Fabaceae</taxon>
        <taxon>Papilionoideae</taxon>
        <taxon>50 kb inversion clade</taxon>
        <taxon>NPAAA clade</taxon>
        <taxon>indigoferoid/millettioid clade</taxon>
        <taxon>Phaseoleae</taxon>
        <taxon>Vigna</taxon>
    </lineage>
</organism>
<dbReference type="AlphaFoldDB" id="A0A4D6NSA0"/>
<proteinExistence type="predicted"/>